<keyword evidence="9" id="KW-1133">Transmembrane helix</keyword>
<dbReference type="GO" id="GO:0046872">
    <property type="term" value="F:metal ion binding"/>
    <property type="evidence" value="ECO:0007669"/>
    <property type="project" value="UniProtKB-UniRule"/>
</dbReference>
<reference evidence="14" key="2">
    <citation type="submission" date="2015-07" db="EMBL/GenBank/DDBJ databases">
        <authorList>
            <person name="Noorani M."/>
        </authorList>
    </citation>
    <scope>NUCLEOTIDE SEQUENCE</scope>
    <source>
        <strain evidence="14">Yugu1</strain>
    </source>
</reference>
<comment type="subcellular location">
    <subcellularLocation>
        <location evidence="2">Membrane</location>
    </subcellularLocation>
</comment>
<comment type="similarity">
    <text evidence="3 13">Belongs to the alternative oxidase family.</text>
</comment>
<dbReference type="InterPro" id="IPR038659">
    <property type="entry name" value="AOX_sf"/>
</dbReference>
<comment type="catalytic activity">
    <reaction evidence="1 13">
        <text>2 a ubiquinol + O2 = 2 a ubiquinone + 2 H2O</text>
        <dbReference type="Rhea" id="RHEA:30255"/>
        <dbReference type="Rhea" id="RHEA-COMP:9565"/>
        <dbReference type="Rhea" id="RHEA-COMP:9566"/>
        <dbReference type="ChEBI" id="CHEBI:15377"/>
        <dbReference type="ChEBI" id="CHEBI:15379"/>
        <dbReference type="ChEBI" id="CHEBI:16389"/>
        <dbReference type="ChEBI" id="CHEBI:17976"/>
        <dbReference type="EC" id="1.10.3.11"/>
    </reaction>
</comment>
<evidence type="ECO:0000256" key="6">
    <source>
        <dbReference type="ARBA" id="ARBA00022692"/>
    </source>
</evidence>
<comment type="cofactor">
    <cofactor evidence="13">
        <name>Fe cation</name>
        <dbReference type="ChEBI" id="CHEBI:24875"/>
    </cofactor>
    <text evidence="13">Binds 2 iron ions per subunit.</text>
</comment>
<evidence type="ECO:0000256" key="9">
    <source>
        <dbReference type="ARBA" id="ARBA00022989"/>
    </source>
</evidence>
<evidence type="ECO:0000256" key="8">
    <source>
        <dbReference type="ARBA" id="ARBA00022982"/>
    </source>
</evidence>
<evidence type="ECO:0000256" key="12">
    <source>
        <dbReference type="ARBA" id="ARBA00023136"/>
    </source>
</evidence>
<keyword evidence="5 13" id="KW-0679">Respiratory chain</keyword>
<evidence type="ECO:0000256" key="11">
    <source>
        <dbReference type="ARBA" id="ARBA00023004"/>
    </source>
</evidence>
<evidence type="ECO:0000256" key="2">
    <source>
        <dbReference type="ARBA" id="ARBA00004370"/>
    </source>
</evidence>
<evidence type="ECO:0000256" key="5">
    <source>
        <dbReference type="ARBA" id="ARBA00022660"/>
    </source>
</evidence>
<protein>
    <recommendedName>
        <fullName evidence="13">Ubiquinol oxidase</fullName>
        <ecNumber evidence="13">1.10.3.11</ecNumber>
    </recommendedName>
</protein>
<evidence type="ECO:0000313" key="14">
    <source>
        <dbReference type="EMBL" id="RCV23526.1"/>
    </source>
</evidence>
<dbReference type="GO" id="GO:0016020">
    <property type="term" value="C:membrane"/>
    <property type="evidence" value="ECO:0007669"/>
    <property type="project" value="UniProtKB-SubCell"/>
</dbReference>
<sequence length="173" mass="18225">MTSGMKLLVIGGIAGTAADDEAANGISDEASTFADGAPSTVDGAAAVATRTSAEGAISGASEVGEVPEGAAIGEVGRNVKGRRRRRAGGLREVLEGEESLCAEEEGRELIREVRDVLIFKGGLRRLPADARLKDVVTVVRADEAHHRDVNHFASDVHFQRMELKEVPAPLGYH</sequence>
<evidence type="ECO:0000256" key="4">
    <source>
        <dbReference type="ARBA" id="ARBA00022448"/>
    </source>
</evidence>
<proteinExistence type="inferred from homology"/>
<evidence type="ECO:0000256" key="13">
    <source>
        <dbReference type="RuleBase" id="RU003779"/>
    </source>
</evidence>
<keyword evidence="8 13" id="KW-0249">Electron transport</keyword>
<accession>A0A368R000</accession>
<gene>
    <name evidence="14" type="ORF">SETIT_5G013100v2</name>
</gene>
<dbReference type="GO" id="GO:0009916">
    <property type="term" value="F:alternative oxidase activity"/>
    <property type="evidence" value="ECO:0007669"/>
    <property type="project" value="UniProtKB-UniRule"/>
</dbReference>
<dbReference type="Pfam" id="PF01786">
    <property type="entry name" value="AOX"/>
    <property type="match status" value="1"/>
</dbReference>
<dbReference type="GO" id="GO:0098803">
    <property type="term" value="C:respiratory chain complex"/>
    <property type="evidence" value="ECO:0007669"/>
    <property type="project" value="UniProtKB-UniRule"/>
</dbReference>
<dbReference type="STRING" id="4555.A0A368R000"/>
<keyword evidence="12 13" id="KW-0472">Membrane</keyword>
<dbReference type="GO" id="GO:0102721">
    <property type="term" value="F:ubiquinol:oxygen oxidoreductase activity"/>
    <property type="evidence" value="ECO:0007669"/>
    <property type="project" value="UniProtKB-EC"/>
</dbReference>
<dbReference type="EC" id="1.10.3.11" evidence="13"/>
<evidence type="ECO:0000256" key="3">
    <source>
        <dbReference type="ARBA" id="ARBA00008388"/>
    </source>
</evidence>
<reference evidence="14" key="1">
    <citation type="journal article" date="2012" name="Nat. Biotechnol.">
        <title>Reference genome sequence of the model plant Setaria.</title>
        <authorList>
            <person name="Bennetzen J.L."/>
            <person name="Schmutz J."/>
            <person name="Wang H."/>
            <person name="Percifield R."/>
            <person name="Hawkins J."/>
            <person name="Pontaroli A.C."/>
            <person name="Estep M."/>
            <person name="Feng L."/>
            <person name="Vaughn J.N."/>
            <person name="Grimwood J."/>
            <person name="Jenkins J."/>
            <person name="Barry K."/>
            <person name="Lindquist E."/>
            <person name="Hellsten U."/>
            <person name="Deshpande S."/>
            <person name="Wang X."/>
            <person name="Wu X."/>
            <person name="Mitros T."/>
            <person name="Triplett J."/>
            <person name="Yang X."/>
            <person name="Ye C.Y."/>
            <person name="Mauro-Herrera M."/>
            <person name="Wang L."/>
            <person name="Li P."/>
            <person name="Sharma M."/>
            <person name="Sharma R."/>
            <person name="Ronald P.C."/>
            <person name="Panaud O."/>
            <person name="Kellogg E.A."/>
            <person name="Brutnell T.P."/>
            <person name="Doust A.N."/>
            <person name="Tuskan G.A."/>
            <person name="Rokhsar D."/>
            <person name="Devos K.M."/>
        </authorList>
    </citation>
    <scope>NUCLEOTIDE SEQUENCE [LARGE SCALE GENOMIC DNA]</scope>
    <source>
        <strain evidence="14">Yugu1</strain>
    </source>
</reference>
<keyword evidence="4" id="KW-0813">Transport</keyword>
<dbReference type="EMBL" id="CM003532">
    <property type="protein sequence ID" value="RCV23526.1"/>
    <property type="molecule type" value="Genomic_DNA"/>
</dbReference>
<dbReference type="PANTHER" id="PTHR31803">
    <property type="entry name" value="ALTERNATIVE OXIDASE"/>
    <property type="match status" value="1"/>
</dbReference>
<dbReference type="InterPro" id="IPR002680">
    <property type="entry name" value="AOX"/>
</dbReference>
<keyword evidence="10 13" id="KW-0560">Oxidoreductase</keyword>
<evidence type="ECO:0000256" key="7">
    <source>
        <dbReference type="ARBA" id="ARBA00022723"/>
    </source>
</evidence>
<dbReference type="AlphaFoldDB" id="A0A368R000"/>
<keyword evidence="6 13" id="KW-0812">Transmembrane</keyword>
<dbReference type="OrthoDB" id="16906at2759"/>
<evidence type="ECO:0000256" key="10">
    <source>
        <dbReference type="ARBA" id="ARBA00023002"/>
    </source>
</evidence>
<evidence type="ECO:0000256" key="1">
    <source>
        <dbReference type="ARBA" id="ARBA00001192"/>
    </source>
</evidence>
<keyword evidence="11 13" id="KW-0408">Iron</keyword>
<organism evidence="14">
    <name type="scientific">Setaria italica</name>
    <name type="common">Foxtail millet</name>
    <name type="synonym">Panicum italicum</name>
    <dbReference type="NCBI Taxonomy" id="4555"/>
    <lineage>
        <taxon>Eukaryota</taxon>
        <taxon>Viridiplantae</taxon>
        <taxon>Streptophyta</taxon>
        <taxon>Embryophyta</taxon>
        <taxon>Tracheophyta</taxon>
        <taxon>Spermatophyta</taxon>
        <taxon>Magnoliopsida</taxon>
        <taxon>Liliopsida</taxon>
        <taxon>Poales</taxon>
        <taxon>Poaceae</taxon>
        <taxon>PACMAD clade</taxon>
        <taxon>Panicoideae</taxon>
        <taxon>Panicodae</taxon>
        <taxon>Paniceae</taxon>
        <taxon>Cenchrinae</taxon>
        <taxon>Setaria</taxon>
    </lineage>
</organism>
<name>A0A368R000_SETIT</name>
<keyword evidence="7 13" id="KW-0479">Metal-binding</keyword>
<dbReference type="PANTHER" id="PTHR31803:SF34">
    <property type="entry name" value="UBIQUINOL OXIDASE 1C, MITOCHONDRIAL"/>
    <property type="match status" value="1"/>
</dbReference>
<dbReference type="GO" id="GO:0106292">
    <property type="term" value="F:superoxide-generating NADPH oxidase activity"/>
    <property type="evidence" value="ECO:0007669"/>
    <property type="project" value="UniProtKB-ARBA"/>
</dbReference>
<dbReference type="Gene3D" id="1.20.1260.140">
    <property type="entry name" value="Alternative oxidase"/>
    <property type="match status" value="1"/>
</dbReference>